<dbReference type="Proteomes" id="UP000075683">
    <property type="component" value="Unassembled WGS sequence"/>
</dbReference>
<dbReference type="AlphaFoldDB" id="A0A150LG09"/>
<name>A0A150LG09_9BACI</name>
<dbReference type="STRING" id="301148.B4135_3319"/>
<comment type="caution">
    <text evidence="2">The sequence shown here is derived from an EMBL/GenBank/DDBJ whole genome shotgun (WGS) entry which is preliminary data.</text>
</comment>
<organism evidence="2 3">
    <name type="scientific">Caldibacillus debilis</name>
    <dbReference type="NCBI Taxonomy" id="301148"/>
    <lineage>
        <taxon>Bacteria</taxon>
        <taxon>Bacillati</taxon>
        <taxon>Bacillota</taxon>
        <taxon>Bacilli</taxon>
        <taxon>Bacillales</taxon>
        <taxon>Bacillaceae</taxon>
        <taxon>Caldibacillus</taxon>
    </lineage>
</organism>
<protein>
    <submittedName>
        <fullName evidence="2">Uncharacterized protein</fullName>
    </submittedName>
</protein>
<evidence type="ECO:0000256" key="1">
    <source>
        <dbReference type="SAM" id="MobiDB-lite"/>
    </source>
</evidence>
<reference evidence="2 3" key="1">
    <citation type="submission" date="2016-01" db="EMBL/GenBank/DDBJ databases">
        <title>Draft Genome Sequences of Seven Thermophilic Sporeformers Isolated from Foods.</title>
        <authorList>
            <person name="Berendsen E.M."/>
            <person name="Wells-Bennik M.H."/>
            <person name="Krawcyk A.O."/>
            <person name="De Jong A."/>
            <person name="Holsappel S."/>
            <person name="Eijlander R.T."/>
            <person name="Kuipers O.P."/>
        </authorList>
    </citation>
    <scope>NUCLEOTIDE SEQUENCE [LARGE SCALE GENOMIC DNA]</scope>
    <source>
        <strain evidence="2 3">B4135</strain>
    </source>
</reference>
<sequence length="50" mass="5621">MTQKAPGTGKMRRKKDGRRETMIPCGGDHCFIVPKIFPKACKKAPHPEKL</sequence>
<accession>A0A150LG09</accession>
<gene>
    <name evidence="2" type="ORF">B4135_3319</name>
</gene>
<evidence type="ECO:0000313" key="3">
    <source>
        <dbReference type="Proteomes" id="UP000075683"/>
    </source>
</evidence>
<proteinExistence type="predicted"/>
<evidence type="ECO:0000313" key="2">
    <source>
        <dbReference type="EMBL" id="KYD11204.1"/>
    </source>
</evidence>
<feature type="region of interest" description="Disordered" evidence="1">
    <location>
        <begin position="1"/>
        <end position="21"/>
    </location>
</feature>
<dbReference type="EMBL" id="LQYT01000113">
    <property type="protein sequence ID" value="KYD11204.1"/>
    <property type="molecule type" value="Genomic_DNA"/>
</dbReference>